<sequence length="356" mass="39495">MIRARVPARAGQARPSPTTALLHARTLARSCFSGLNLKLTFPHRQSYFPLPYAADREEREAREGKLPAVLRPAQQVVAQPQSEYLPPVTWRLFNLNIGVDAETRFASSAAGLELRIVCVGIPFDMVESASHSSSPIFSTAYVLPDSAVEIPAQQELEVLSPIVLTPETSASQSDMSQSQSDMSQSCNSMHGNQLEYYEPYGYPDFPLNAGQQYLSPQCPSPCEKIAMSRTANPSKAKPAALNLNPIASRKRTRNEAISESHSFEDFSTSPQGHVPPPPKRPRVMSEDSDLLVNDSNSAPPQRHTQRRDIFEDRVMNLIQQNLEETRALRREVAIHQLASSSLPATTLLRRFAQYIS</sequence>
<evidence type="ECO:0000313" key="2">
    <source>
        <dbReference type="EMBL" id="KZP28707.1"/>
    </source>
</evidence>
<accession>A0A166RVQ9</accession>
<evidence type="ECO:0000313" key="3">
    <source>
        <dbReference type="Proteomes" id="UP000076532"/>
    </source>
</evidence>
<dbReference type="EMBL" id="KV417502">
    <property type="protein sequence ID" value="KZP28707.1"/>
    <property type="molecule type" value="Genomic_DNA"/>
</dbReference>
<feature type="region of interest" description="Disordered" evidence="1">
    <location>
        <begin position="168"/>
        <end position="189"/>
    </location>
</feature>
<organism evidence="2 3">
    <name type="scientific">Athelia psychrophila</name>
    <dbReference type="NCBI Taxonomy" id="1759441"/>
    <lineage>
        <taxon>Eukaryota</taxon>
        <taxon>Fungi</taxon>
        <taxon>Dikarya</taxon>
        <taxon>Basidiomycota</taxon>
        <taxon>Agaricomycotina</taxon>
        <taxon>Agaricomycetes</taxon>
        <taxon>Agaricomycetidae</taxon>
        <taxon>Atheliales</taxon>
        <taxon>Atheliaceae</taxon>
        <taxon>Athelia</taxon>
    </lineage>
</organism>
<dbReference type="AlphaFoldDB" id="A0A166RVQ9"/>
<name>A0A166RVQ9_9AGAM</name>
<keyword evidence="3" id="KW-1185">Reference proteome</keyword>
<protein>
    <submittedName>
        <fullName evidence="2">Uncharacterized protein</fullName>
    </submittedName>
</protein>
<feature type="compositionally biased region" description="Basic and acidic residues" evidence="1">
    <location>
        <begin position="253"/>
        <end position="264"/>
    </location>
</feature>
<feature type="region of interest" description="Disordered" evidence="1">
    <location>
        <begin position="230"/>
        <end position="307"/>
    </location>
</feature>
<feature type="compositionally biased region" description="Low complexity" evidence="1">
    <location>
        <begin position="171"/>
        <end position="185"/>
    </location>
</feature>
<proteinExistence type="predicted"/>
<reference evidence="2 3" key="1">
    <citation type="journal article" date="2016" name="Mol. Biol. Evol.">
        <title>Comparative Genomics of Early-Diverging Mushroom-Forming Fungi Provides Insights into the Origins of Lignocellulose Decay Capabilities.</title>
        <authorList>
            <person name="Nagy L.G."/>
            <person name="Riley R."/>
            <person name="Tritt A."/>
            <person name="Adam C."/>
            <person name="Daum C."/>
            <person name="Floudas D."/>
            <person name="Sun H."/>
            <person name="Yadav J.S."/>
            <person name="Pangilinan J."/>
            <person name="Larsson K.H."/>
            <person name="Matsuura K."/>
            <person name="Barry K."/>
            <person name="Labutti K."/>
            <person name="Kuo R."/>
            <person name="Ohm R.A."/>
            <person name="Bhattacharya S.S."/>
            <person name="Shirouzu T."/>
            <person name="Yoshinaga Y."/>
            <person name="Martin F.M."/>
            <person name="Grigoriev I.V."/>
            <person name="Hibbett D.S."/>
        </authorList>
    </citation>
    <scope>NUCLEOTIDE SEQUENCE [LARGE SCALE GENOMIC DNA]</scope>
    <source>
        <strain evidence="2 3">CBS 109695</strain>
    </source>
</reference>
<evidence type="ECO:0000256" key="1">
    <source>
        <dbReference type="SAM" id="MobiDB-lite"/>
    </source>
</evidence>
<gene>
    <name evidence="2" type="ORF">FIBSPDRAFT_994265</name>
</gene>
<dbReference type="Proteomes" id="UP000076532">
    <property type="component" value="Unassembled WGS sequence"/>
</dbReference>